<evidence type="ECO:0000256" key="2">
    <source>
        <dbReference type="SAM" id="SignalP"/>
    </source>
</evidence>
<proteinExistence type="predicted"/>
<feature type="chain" id="PRO_5044853984" evidence="2">
    <location>
        <begin position="25"/>
        <end position="427"/>
    </location>
</feature>
<feature type="region of interest" description="Disordered" evidence="1">
    <location>
        <begin position="372"/>
        <end position="427"/>
    </location>
</feature>
<feature type="signal peptide" evidence="2">
    <location>
        <begin position="1"/>
        <end position="24"/>
    </location>
</feature>
<evidence type="ECO:0000313" key="3">
    <source>
        <dbReference type="EMBL" id="KAK7500712.1"/>
    </source>
</evidence>
<gene>
    <name evidence="3" type="ORF">BaRGS_00007956</name>
</gene>
<name>A0ABD0LNT6_9CAEN</name>
<comment type="caution">
    <text evidence="3">The sequence shown here is derived from an EMBL/GenBank/DDBJ whole genome shotgun (WGS) entry which is preliminary data.</text>
</comment>
<sequence length="427" mass="49189">MQPTLTALAVVALAVCLPPTPAQGTHTPQTCEMMTGTVNKGDKQRWLWRTEWPPASLGKLKKSIKNVEKQVKNHEKCSGVFKPPNEDCSSYAECRRDAISRTALLLCPLQAVEKSIEENFDKKTASRVKGVRRKLSKMLKRASKDCKAKSAGDEGFCKCKLDADVDWKECEEYMKAKNLTSKDMAMIVTEKLKDLLGYEWRWGVDWHDLHLSTLRRQCSDFKKEAQKTLSKNKHCKKLFKKPNYCCKSYSHCKQDVARRLQLFVKPLEVFKNGTTKDKLVEHLARVVGSVEDFVKNVTKGQCQRGDGSKKVKNPKPCKTKDDKKCWKFVETLSRENYTVFLQETALFMDKLEEYVQLVDLSVPKQLCLAKQDKAESCGKKKPKPGRETTTKDKKGKKQRKNNPSKRRNRNQRKRKRREEGTKKRHKV</sequence>
<feature type="compositionally biased region" description="Basic and acidic residues" evidence="1">
    <location>
        <begin position="372"/>
        <end position="392"/>
    </location>
</feature>
<protein>
    <submittedName>
        <fullName evidence="3">Uncharacterized protein</fullName>
    </submittedName>
</protein>
<keyword evidence="2" id="KW-0732">Signal</keyword>
<accession>A0ABD0LNT6</accession>
<evidence type="ECO:0000256" key="1">
    <source>
        <dbReference type="SAM" id="MobiDB-lite"/>
    </source>
</evidence>
<evidence type="ECO:0000313" key="4">
    <source>
        <dbReference type="Proteomes" id="UP001519460"/>
    </source>
</evidence>
<dbReference type="AlphaFoldDB" id="A0ABD0LNT6"/>
<keyword evidence="4" id="KW-1185">Reference proteome</keyword>
<organism evidence="3 4">
    <name type="scientific">Batillaria attramentaria</name>
    <dbReference type="NCBI Taxonomy" id="370345"/>
    <lineage>
        <taxon>Eukaryota</taxon>
        <taxon>Metazoa</taxon>
        <taxon>Spiralia</taxon>
        <taxon>Lophotrochozoa</taxon>
        <taxon>Mollusca</taxon>
        <taxon>Gastropoda</taxon>
        <taxon>Caenogastropoda</taxon>
        <taxon>Sorbeoconcha</taxon>
        <taxon>Cerithioidea</taxon>
        <taxon>Batillariidae</taxon>
        <taxon>Batillaria</taxon>
    </lineage>
</organism>
<reference evidence="3 4" key="1">
    <citation type="journal article" date="2023" name="Sci. Data">
        <title>Genome assembly of the Korean intertidal mud-creeper Batillaria attramentaria.</title>
        <authorList>
            <person name="Patra A.K."/>
            <person name="Ho P.T."/>
            <person name="Jun S."/>
            <person name="Lee S.J."/>
            <person name="Kim Y."/>
            <person name="Won Y.J."/>
        </authorList>
    </citation>
    <scope>NUCLEOTIDE SEQUENCE [LARGE SCALE GENOMIC DNA]</scope>
    <source>
        <strain evidence="3">Wonlab-2016</strain>
    </source>
</reference>
<dbReference type="EMBL" id="JACVVK020000035">
    <property type="protein sequence ID" value="KAK7500712.1"/>
    <property type="molecule type" value="Genomic_DNA"/>
</dbReference>
<feature type="compositionally biased region" description="Basic residues" evidence="1">
    <location>
        <begin position="393"/>
        <end position="427"/>
    </location>
</feature>
<dbReference type="Proteomes" id="UP001519460">
    <property type="component" value="Unassembled WGS sequence"/>
</dbReference>